<gene>
    <name evidence="2" type="ORF">NFI95_05020</name>
</gene>
<dbReference type="Proteomes" id="UP001524587">
    <property type="component" value="Unassembled WGS sequence"/>
</dbReference>
<accession>A0ABT1W4J7</accession>
<reference evidence="2 3" key="1">
    <citation type="submission" date="2022-06" db="EMBL/GenBank/DDBJ databases">
        <title>Endosaccharibacter gen. nov., sp. nov., endophytic bacteria isolated from sugarcane.</title>
        <authorList>
            <person name="Pitiwittayakul N."/>
            <person name="Yukphan P."/>
            <person name="Charoenyingcharoen P."/>
            <person name="Tanasupawat S."/>
        </authorList>
    </citation>
    <scope>NUCLEOTIDE SEQUENCE [LARGE SCALE GENOMIC DNA]</scope>
    <source>
        <strain evidence="2 3">KSS8</strain>
    </source>
</reference>
<dbReference type="RefSeq" id="WP_422863267.1">
    <property type="nucleotide sequence ID" value="NZ_JAMSKV010000003.1"/>
</dbReference>
<organism evidence="2 3">
    <name type="scientific">Endosaccharibacter trunci</name>
    <dbReference type="NCBI Taxonomy" id="2812733"/>
    <lineage>
        <taxon>Bacteria</taxon>
        <taxon>Pseudomonadati</taxon>
        <taxon>Pseudomonadota</taxon>
        <taxon>Alphaproteobacteria</taxon>
        <taxon>Acetobacterales</taxon>
        <taxon>Acetobacteraceae</taxon>
        <taxon>Endosaccharibacter</taxon>
    </lineage>
</organism>
<protein>
    <submittedName>
        <fullName evidence="2">Uncharacterized protein</fullName>
    </submittedName>
</protein>
<name>A0ABT1W4J7_9PROT</name>
<evidence type="ECO:0000313" key="3">
    <source>
        <dbReference type="Proteomes" id="UP001524587"/>
    </source>
</evidence>
<comment type="caution">
    <text evidence="2">The sequence shown here is derived from an EMBL/GenBank/DDBJ whole genome shotgun (WGS) entry which is preliminary data.</text>
</comment>
<keyword evidence="3" id="KW-1185">Reference proteome</keyword>
<keyword evidence="1" id="KW-0812">Transmembrane</keyword>
<sequence>MGKQKQRPSVPVDPVRARTSRSIALALVLVGFAVLLYAMTVVKLL</sequence>
<feature type="transmembrane region" description="Helical" evidence="1">
    <location>
        <begin position="21"/>
        <end position="42"/>
    </location>
</feature>
<evidence type="ECO:0000256" key="1">
    <source>
        <dbReference type="SAM" id="Phobius"/>
    </source>
</evidence>
<keyword evidence="1" id="KW-0472">Membrane</keyword>
<dbReference type="EMBL" id="JAMSKV010000003">
    <property type="protein sequence ID" value="MCQ8277805.1"/>
    <property type="molecule type" value="Genomic_DNA"/>
</dbReference>
<proteinExistence type="predicted"/>
<keyword evidence="1" id="KW-1133">Transmembrane helix</keyword>
<evidence type="ECO:0000313" key="2">
    <source>
        <dbReference type="EMBL" id="MCQ8277805.1"/>
    </source>
</evidence>